<accession>A0A430ASY7</accession>
<evidence type="ECO:0000313" key="3">
    <source>
        <dbReference type="Proteomes" id="UP000286773"/>
    </source>
</evidence>
<comment type="caution">
    <text evidence="2">The sequence shown here is derived from an EMBL/GenBank/DDBJ whole genome shotgun (WGS) entry which is preliminary data.</text>
</comment>
<keyword evidence="1" id="KW-1133">Transmembrane helix</keyword>
<protein>
    <submittedName>
        <fullName evidence="2">Uncharacterized protein</fullName>
    </submittedName>
</protein>
<feature type="transmembrane region" description="Helical" evidence="1">
    <location>
        <begin position="37"/>
        <end position="54"/>
    </location>
</feature>
<dbReference type="EMBL" id="NGKC01000009">
    <property type="protein sequence ID" value="RSU11164.1"/>
    <property type="molecule type" value="Genomic_DNA"/>
</dbReference>
<feature type="transmembrane region" description="Helical" evidence="1">
    <location>
        <begin position="61"/>
        <end position="78"/>
    </location>
</feature>
<gene>
    <name evidence="2" type="ORF">CBF27_08675</name>
</gene>
<dbReference type="RefSeq" id="WP_126813924.1">
    <property type="nucleotide sequence ID" value="NZ_NGKC01000009.1"/>
</dbReference>
<reference evidence="2 3" key="1">
    <citation type="submission" date="2017-05" db="EMBL/GenBank/DDBJ databases">
        <title>Vagococcus spp. assemblies.</title>
        <authorList>
            <person name="Gulvik C.A."/>
        </authorList>
    </citation>
    <scope>NUCLEOTIDE SEQUENCE [LARGE SCALE GENOMIC DNA]</scope>
    <source>
        <strain evidence="2 3">LMG 24798</strain>
    </source>
</reference>
<proteinExistence type="predicted"/>
<evidence type="ECO:0000256" key="1">
    <source>
        <dbReference type="SAM" id="Phobius"/>
    </source>
</evidence>
<dbReference type="Proteomes" id="UP000286773">
    <property type="component" value="Unassembled WGS sequence"/>
</dbReference>
<feature type="transmembrane region" description="Helical" evidence="1">
    <location>
        <begin position="12"/>
        <end position="31"/>
    </location>
</feature>
<keyword evidence="1" id="KW-0472">Membrane</keyword>
<evidence type="ECO:0000313" key="2">
    <source>
        <dbReference type="EMBL" id="RSU11164.1"/>
    </source>
</evidence>
<dbReference type="AlphaFoldDB" id="A0A430ASY7"/>
<organism evidence="2 3">
    <name type="scientific">Vagococcus acidifermentans</name>
    <dbReference type="NCBI Taxonomy" id="564710"/>
    <lineage>
        <taxon>Bacteria</taxon>
        <taxon>Bacillati</taxon>
        <taxon>Bacillota</taxon>
        <taxon>Bacilli</taxon>
        <taxon>Lactobacillales</taxon>
        <taxon>Enterococcaceae</taxon>
        <taxon>Vagococcus</taxon>
    </lineage>
</organism>
<sequence length="119" mass="13994">MKKIVAKIDTIRNQYILLILLAVCFFFIDFINGSFDWLPLIAWLMYFRVAFDVFRLVKRKLFFVLLNVLLMLIIYAFVLDGALDTQSTVFFVAIPAFITTGLIYIGVVVEDRWLEWLNE</sequence>
<name>A0A430ASY7_9ENTE</name>
<keyword evidence="1" id="KW-0812">Transmembrane</keyword>
<keyword evidence="3" id="KW-1185">Reference proteome</keyword>
<feature type="transmembrane region" description="Helical" evidence="1">
    <location>
        <begin position="90"/>
        <end position="109"/>
    </location>
</feature>